<evidence type="ECO:0000259" key="3">
    <source>
        <dbReference type="Pfam" id="PF26366"/>
    </source>
</evidence>
<feature type="region of interest" description="Disordered" evidence="1">
    <location>
        <begin position="259"/>
        <end position="287"/>
    </location>
</feature>
<organism evidence="4">
    <name type="scientific">Neobacillus citreus</name>
    <dbReference type="NCBI Taxonomy" id="2833578"/>
    <lineage>
        <taxon>Bacteria</taxon>
        <taxon>Bacillati</taxon>
        <taxon>Bacillota</taxon>
        <taxon>Bacilli</taxon>
        <taxon>Bacillales</taxon>
        <taxon>Bacillaceae</taxon>
        <taxon>Neobacillus</taxon>
    </lineage>
</organism>
<dbReference type="EMBL" id="JAGYPE010000003">
    <property type="protein sequence ID" value="MBS4183045.1"/>
    <property type="molecule type" value="Genomic_DNA"/>
</dbReference>
<comment type="caution">
    <text evidence="4">The sequence shown here is derived from an EMBL/GenBank/DDBJ whole genome shotgun (WGS) entry which is preliminary data.</text>
</comment>
<dbReference type="AlphaFoldDB" id="A0A942SZ04"/>
<evidence type="ECO:0000313" key="4">
    <source>
        <dbReference type="EMBL" id="MBS4183045.1"/>
    </source>
</evidence>
<sequence>MRFVLAIVSFVIGLLLVGLAVGQRTVFAPPTSLVAEAPSSSSAPVTVIPGSTLNANPGYQRINIGGSGKVFAAYGKSSDVDAWVGDAKHTTLAFDAESGSLTGKTTGTEDSVPDPAGSDLWYQEYDGAGQFTVRLPEDVSVVIVGDGTGAAPSDVSVTWPLDTATPTVGPLLVAGGVFLLGGLVLLVWGIVHQRRGRGPRRRSGGSRPPRVRASRRAAAAGAQVPRPGRRGRRPFVAVPVVLVGTLALAGCSSDYWPQGGSDAATPTPSASATGAAAPSEPTAATKQQITRIVERVADVAKRADEARDAKVAAERFTGAALDLREANYTIRGKDSDVDAPPAISAAQVCVALPQQTDTWPRTVFAIVAEDCGAKTAPQALTLVQDSARDDYKVAYDVSLEADAQIPSLAPTSLGAAQLAANTKLLRVAPDQLGRVYGDVLSKDDESQYADLFESDGDGLRSTIGKDYKDKKSKSLPETAKIEYSSEVPADSAVALATDQAGAIVSVELNEIEKVTPTASGAEVNTEGAVKALSGVDSSTKGISATYGVQLLFSVPPVGSDDKVVLLGFTQGLTAASEVQ</sequence>
<protein>
    <recommendedName>
        <fullName evidence="3">DUF8094 domain-containing protein</fullName>
    </recommendedName>
</protein>
<evidence type="ECO:0000256" key="1">
    <source>
        <dbReference type="SAM" id="MobiDB-lite"/>
    </source>
</evidence>
<proteinExistence type="predicted"/>
<keyword evidence="2" id="KW-0472">Membrane</keyword>
<evidence type="ECO:0000256" key="2">
    <source>
        <dbReference type="SAM" id="Phobius"/>
    </source>
</evidence>
<feature type="transmembrane region" description="Helical" evidence="2">
    <location>
        <begin position="171"/>
        <end position="191"/>
    </location>
</feature>
<dbReference type="InterPro" id="IPR058407">
    <property type="entry name" value="DUF8094"/>
</dbReference>
<dbReference type="Pfam" id="PF26366">
    <property type="entry name" value="DUF8094"/>
    <property type="match status" value="1"/>
</dbReference>
<keyword evidence="2" id="KW-0812">Transmembrane</keyword>
<keyword evidence="2" id="KW-1133">Transmembrane helix</keyword>
<feature type="compositionally biased region" description="Low complexity" evidence="1">
    <location>
        <begin position="261"/>
        <end position="285"/>
    </location>
</feature>
<feature type="region of interest" description="Disordered" evidence="1">
    <location>
        <begin position="196"/>
        <end position="230"/>
    </location>
</feature>
<feature type="domain" description="DUF8094" evidence="3">
    <location>
        <begin position="283"/>
        <end position="576"/>
    </location>
</feature>
<feature type="compositionally biased region" description="Low complexity" evidence="1">
    <location>
        <begin position="216"/>
        <end position="226"/>
    </location>
</feature>
<name>A0A942SZ04_9BACI</name>
<feature type="compositionally biased region" description="Basic residues" evidence="1">
    <location>
        <begin position="196"/>
        <end position="215"/>
    </location>
</feature>
<accession>A0A942SZ04</accession>
<gene>
    <name evidence="4" type="ORF">KHB02_16760</name>
</gene>
<feature type="transmembrane region" description="Helical" evidence="2">
    <location>
        <begin position="235"/>
        <end position="256"/>
    </location>
</feature>
<reference evidence="4" key="1">
    <citation type="submission" date="2021-05" db="EMBL/GenBank/DDBJ databases">
        <title>Novel Bacillus species.</title>
        <authorList>
            <person name="Liu G."/>
        </authorList>
    </citation>
    <scope>NUCLEOTIDE SEQUENCE</scope>
    <source>
        <strain evidence="4">FJAT-50051</strain>
    </source>
</reference>